<accession>A0ABC9CAJ6</accession>
<feature type="region of interest" description="Disordered" evidence="1">
    <location>
        <begin position="475"/>
        <end position="502"/>
    </location>
</feature>
<feature type="region of interest" description="Disordered" evidence="1">
    <location>
        <begin position="1"/>
        <end position="47"/>
    </location>
</feature>
<dbReference type="PANTHER" id="PTHR35311:SF10">
    <property type="entry name" value="OS04G0347900 PROTEIN"/>
    <property type="match status" value="1"/>
</dbReference>
<keyword evidence="4" id="KW-1185">Reference proteome</keyword>
<protein>
    <recommendedName>
        <fullName evidence="2">SANTA domain-containing protein</fullName>
    </recommendedName>
</protein>
<feature type="region of interest" description="Disordered" evidence="1">
    <location>
        <begin position="570"/>
        <end position="596"/>
    </location>
</feature>
<organism evidence="3 4">
    <name type="scientific">Urochloa decumbens</name>
    <dbReference type="NCBI Taxonomy" id="240449"/>
    <lineage>
        <taxon>Eukaryota</taxon>
        <taxon>Viridiplantae</taxon>
        <taxon>Streptophyta</taxon>
        <taxon>Embryophyta</taxon>
        <taxon>Tracheophyta</taxon>
        <taxon>Spermatophyta</taxon>
        <taxon>Magnoliopsida</taxon>
        <taxon>Liliopsida</taxon>
        <taxon>Poales</taxon>
        <taxon>Poaceae</taxon>
        <taxon>PACMAD clade</taxon>
        <taxon>Panicoideae</taxon>
        <taxon>Panicodae</taxon>
        <taxon>Paniceae</taxon>
        <taxon>Melinidinae</taxon>
        <taxon>Urochloa</taxon>
    </lineage>
</organism>
<evidence type="ECO:0000259" key="2">
    <source>
        <dbReference type="Pfam" id="PF09133"/>
    </source>
</evidence>
<gene>
    <name evidence="3" type="ORF">URODEC1_LOCUS73879</name>
</gene>
<feature type="region of interest" description="Disordered" evidence="1">
    <location>
        <begin position="413"/>
        <end position="432"/>
    </location>
</feature>
<feature type="compositionally biased region" description="Basic residues" evidence="1">
    <location>
        <begin position="738"/>
        <end position="747"/>
    </location>
</feature>
<sequence>MVEKSPPQARENPIEMHPPQTSIAPPQTPIPPWGSNRRRKMPPSVLSPSFSRRPFLVTASAAAAAGGDQDANVSEHPCVTLLEWWLARVEGDDKKIAVAGVFERNQTTNEFGPARIAKRHESCVLESEDGIVLCICGSLNITRTLAYGYSIQVCEKFMIGFPYWWENCNQLYPKETSSHGGHPPTFSNGRNSNVDSTKFYLEQFQLGERLHSYGSAMLSKLSSVKSSNDAAFQKSSHLPNGAPRFEEYTSDDNIVINENVAASNDDGERHEAACNEVYSVDIHLIAGRALGERDDAINTDASLVLTVDVANDASNEGASTPTSPCDQRKAQHVALSEKAAVNEDVPTAVCLNVQNSYLPSGTPRFEEYTCDGDIAIIENAAASNGDGERDEAVCNEVDNVETVLTSAVECANDANNEEADNAPSTSDKRSPMVSLKTQGCFEKTQHITLSKKAVINDEMPTSVCLDVQNSSDLSKETPRFEKNTYAGDIPTNGDGAASNDNSERCTAVPKEVDRIETSLVVDSTIRERGHDGITNVSLSPTVECTNDAVSEGVHNNSLLGCKQTPVASLKSQGCQKKHQHTSSNEKPSGLPKKRRSALELLQRPRSSPLTSPVPYAHVSPLTRDSAASLSMSTPEALKLKRTRSGRVVVPALNSGYQRIVYDKDGMVTGVVGLGSPSPKGSKLNGSATKKRAEPAAASKLKTSPQKKRSAEPAAASKLKTYARKKRSAEPAAASKLKTYARKKRRAE</sequence>
<feature type="region of interest" description="Disordered" evidence="1">
    <location>
        <begin position="672"/>
        <end position="747"/>
    </location>
</feature>
<dbReference type="InterPro" id="IPR015216">
    <property type="entry name" value="SANTA"/>
</dbReference>
<proteinExistence type="predicted"/>
<dbReference type="PANTHER" id="PTHR35311">
    <property type="entry name" value="KINETOCHORE-ASSOCIATED PROTEIN KNL-2 HOMOLOG"/>
    <property type="match status" value="1"/>
</dbReference>
<reference evidence="3" key="1">
    <citation type="submission" date="2024-10" db="EMBL/GenBank/DDBJ databases">
        <authorList>
            <person name="Ryan C."/>
        </authorList>
    </citation>
    <scope>NUCLEOTIDE SEQUENCE [LARGE SCALE GENOMIC DNA]</scope>
</reference>
<dbReference type="InterPro" id="IPR053090">
    <property type="entry name" value="Centromere_KNL-2_homolog"/>
</dbReference>
<evidence type="ECO:0000256" key="1">
    <source>
        <dbReference type="SAM" id="MobiDB-lite"/>
    </source>
</evidence>
<evidence type="ECO:0000313" key="3">
    <source>
        <dbReference type="EMBL" id="CAL5017604.1"/>
    </source>
</evidence>
<dbReference type="EMBL" id="OZ075139">
    <property type="protein sequence ID" value="CAL5017604.1"/>
    <property type="molecule type" value="Genomic_DNA"/>
</dbReference>
<dbReference type="Proteomes" id="UP001497457">
    <property type="component" value="Chromosome 29rd"/>
</dbReference>
<feature type="domain" description="SANTA" evidence="2">
    <location>
        <begin position="79"/>
        <end position="167"/>
    </location>
</feature>
<name>A0ABC9CAJ6_9POAL</name>
<dbReference type="AlphaFoldDB" id="A0ABC9CAJ6"/>
<evidence type="ECO:0000313" key="4">
    <source>
        <dbReference type="Proteomes" id="UP001497457"/>
    </source>
</evidence>
<dbReference type="Pfam" id="PF09133">
    <property type="entry name" value="SANTA"/>
    <property type="match status" value="1"/>
</dbReference>